<name>A0A4R3W3L2_9SPHI</name>
<evidence type="ECO:0000256" key="1">
    <source>
        <dbReference type="SAM" id="Phobius"/>
    </source>
</evidence>
<keyword evidence="1" id="KW-1133">Transmembrane helix</keyword>
<protein>
    <submittedName>
        <fullName evidence="2">Uncharacterized protein</fullName>
    </submittedName>
</protein>
<keyword evidence="1" id="KW-0472">Membrane</keyword>
<gene>
    <name evidence="2" type="ORF">EDC17_100152</name>
</gene>
<feature type="transmembrane region" description="Helical" evidence="1">
    <location>
        <begin position="70"/>
        <end position="91"/>
    </location>
</feature>
<dbReference type="EMBL" id="SMBZ01000001">
    <property type="protein sequence ID" value="TCV20712.1"/>
    <property type="molecule type" value="Genomic_DNA"/>
</dbReference>
<keyword evidence="3" id="KW-1185">Reference proteome</keyword>
<dbReference type="AlphaFoldDB" id="A0A4R3W3L2"/>
<dbReference type="Proteomes" id="UP000295197">
    <property type="component" value="Unassembled WGS sequence"/>
</dbReference>
<keyword evidence="1" id="KW-0812">Transmembrane</keyword>
<sequence>MFQILKLGIIVVCFVYILEHMKGKILVSKFWTKIFSLGKAEAITIFPFIFLRRKVLKTDPILLNHERIHLLQALELLVLPFYVWYILEFFVRYIQHQNFFKAYKHISFEKEAYANQSNSDYLKERKLWSFWRYV</sequence>
<reference evidence="2 3" key="1">
    <citation type="submission" date="2019-03" db="EMBL/GenBank/DDBJ databases">
        <title>Genomic Encyclopedia of Type Strains, Phase IV (KMG-IV): sequencing the most valuable type-strain genomes for metagenomic binning, comparative biology and taxonomic classification.</title>
        <authorList>
            <person name="Goeker M."/>
        </authorList>
    </citation>
    <scope>NUCLEOTIDE SEQUENCE [LARGE SCALE GENOMIC DNA]</scope>
    <source>
        <strain evidence="2 3">DSM 22362</strain>
    </source>
</reference>
<proteinExistence type="predicted"/>
<feature type="transmembrane region" description="Helical" evidence="1">
    <location>
        <begin position="30"/>
        <end position="50"/>
    </location>
</feature>
<evidence type="ECO:0000313" key="3">
    <source>
        <dbReference type="Proteomes" id="UP000295197"/>
    </source>
</evidence>
<comment type="caution">
    <text evidence="2">The sequence shown here is derived from an EMBL/GenBank/DDBJ whole genome shotgun (WGS) entry which is preliminary data.</text>
</comment>
<organism evidence="2 3">
    <name type="scientific">Sphingobacterium alimentarium</name>
    <dbReference type="NCBI Taxonomy" id="797292"/>
    <lineage>
        <taxon>Bacteria</taxon>
        <taxon>Pseudomonadati</taxon>
        <taxon>Bacteroidota</taxon>
        <taxon>Sphingobacteriia</taxon>
        <taxon>Sphingobacteriales</taxon>
        <taxon>Sphingobacteriaceae</taxon>
        <taxon>Sphingobacterium</taxon>
    </lineage>
</organism>
<accession>A0A4R3W3L2</accession>
<evidence type="ECO:0000313" key="2">
    <source>
        <dbReference type="EMBL" id="TCV20712.1"/>
    </source>
</evidence>